<evidence type="ECO:0000313" key="1">
    <source>
        <dbReference type="EMBL" id="AQS87752.1"/>
    </source>
</evidence>
<dbReference type="Proteomes" id="UP000188604">
    <property type="component" value="Chromosome"/>
</dbReference>
<accession>A0A1U9KPK9</accession>
<dbReference type="AlphaFoldDB" id="A0A1U9KPK9"/>
<gene>
    <name evidence="1" type="ORF">A0U93_07175</name>
</gene>
<name>A0A1U9KPK9_9PROT</name>
<dbReference type="EMBL" id="CP014691">
    <property type="protein sequence ID" value="AQS87752.1"/>
    <property type="molecule type" value="Genomic_DNA"/>
</dbReference>
<organism evidence="1 2">
    <name type="scientific">Neoasaia chiangmaiensis</name>
    <dbReference type="NCBI Taxonomy" id="320497"/>
    <lineage>
        <taxon>Bacteria</taxon>
        <taxon>Pseudomonadati</taxon>
        <taxon>Pseudomonadota</taxon>
        <taxon>Alphaproteobacteria</taxon>
        <taxon>Acetobacterales</taxon>
        <taxon>Acetobacteraceae</taxon>
        <taxon>Neoasaia</taxon>
    </lineage>
</organism>
<proteinExistence type="predicted"/>
<evidence type="ECO:0000313" key="2">
    <source>
        <dbReference type="Proteomes" id="UP000188604"/>
    </source>
</evidence>
<sequence length="142" mass="16210">MEVDFIMSQSFYSDPFYDRYDSRAYRGRPVDRAGRFWAFTAYILYIVAFFSAFPAVIGVAAAYYHRRRHGLAMRETFDWQIRIFWLGVLAWMAIGLAHAIVSGLAAVTFGVGAIFIVIPWAMIAAWVLWTVWAIARGLGALR</sequence>
<dbReference type="KEGG" id="nch:A0U93_07175"/>
<keyword evidence="2" id="KW-1185">Reference proteome</keyword>
<protein>
    <submittedName>
        <fullName evidence="1">Uncharacterized protein</fullName>
    </submittedName>
</protein>
<reference evidence="1 2" key="1">
    <citation type="submission" date="2016-03" db="EMBL/GenBank/DDBJ databases">
        <title>Acetic acid bacteria sequencing.</title>
        <authorList>
            <person name="Brandt J."/>
            <person name="Jakob F."/>
            <person name="Vogel R.F."/>
        </authorList>
    </citation>
    <scope>NUCLEOTIDE SEQUENCE [LARGE SCALE GENOMIC DNA]</scope>
    <source>
        <strain evidence="1 2">NBRC 101099</strain>
    </source>
</reference>